<evidence type="ECO:0000313" key="4">
    <source>
        <dbReference type="Proteomes" id="UP000305267"/>
    </source>
</evidence>
<dbReference type="Proteomes" id="UP000305267">
    <property type="component" value="Unassembled WGS sequence"/>
</dbReference>
<gene>
    <name evidence="3" type="ORF">FF100_26985</name>
</gene>
<keyword evidence="2" id="KW-0732">Signal</keyword>
<feature type="chain" id="PRO_5023123256" evidence="2">
    <location>
        <begin position="24"/>
        <end position="115"/>
    </location>
</feature>
<feature type="signal peptide" evidence="2">
    <location>
        <begin position="1"/>
        <end position="23"/>
    </location>
</feature>
<accession>A0A5C4LCN2</accession>
<organism evidence="3 4">
    <name type="scientific">Methylobacterium terricola</name>
    <dbReference type="NCBI Taxonomy" id="2583531"/>
    <lineage>
        <taxon>Bacteria</taxon>
        <taxon>Pseudomonadati</taxon>
        <taxon>Pseudomonadota</taxon>
        <taxon>Alphaproteobacteria</taxon>
        <taxon>Hyphomicrobiales</taxon>
        <taxon>Methylobacteriaceae</taxon>
        <taxon>Methylobacterium</taxon>
    </lineage>
</organism>
<keyword evidence="4" id="KW-1185">Reference proteome</keyword>
<dbReference type="EMBL" id="VDDA01000018">
    <property type="protein sequence ID" value="TNC09215.1"/>
    <property type="molecule type" value="Genomic_DNA"/>
</dbReference>
<name>A0A5C4LCN2_9HYPH</name>
<dbReference type="RefSeq" id="WP_139038858.1">
    <property type="nucleotide sequence ID" value="NZ_VDDA01000018.1"/>
</dbReference>
<feature type="region of interest" description="Disordered" evidence="1">
    <location>
        <begin position="67"/>
        <end position="115"/>
    </location>
</feature>
<reference evidence="3 4" key="1">
    <citation type="submission" date="2019-06" db="EMBL/GenBank/DDBJ databases">
        <title>Genome of Methylobacterium sp. 17Sr1-39.</title>
        <authorList>
            <person name="Seo T."/>
        </authorList>
    </citation>
    <scope>NUCLEOTIDE SEQUENCE [LARGE SCALE GENOMIC DNA]</scope>
    <source>
        <strain evidence="3 4">17Sr1-39</strain>
    </source>
</reference>
<dbReference type="OrthoDB" id="8005822at2"/>
<sequence>MRALDATHAVALLLTLMPLPALANGVECGGDAYSSATVGANPPGPLTAIPDTLCADLDQGAATDPRIEVIAPGPGPGSALPSPYGGPYGDRYAPAPYGGRPLLGPRPRGGRDPER</sequence>
<protein>
    <submittedName>
        <fullName evidence="3">Uncharacterized protein</fullName>
    </submittedName>
</protein>
<evidence type="ECO:0000256" key="1">
    <source>
        <dbReference type="SAM" id="MobiDB-lite"/>
    </source>
</evidence>
<evidence type="ECO:0000313" key="3">
    <source>
        <dbReference type="EMBL" id="TNC09215.1"/>
    </source>
</evidence>
<dbReference type="AlphaFoldDB" id="A0A5C4LCN2"/>
<evidence type="ECO:0000256" key="2">
    <source>
        <dbReference type="SAM" id="SignalP"/>
    </source>
</evidence>
<comment type="caution">
    <text evidence="3">The sequence shown here is derived from an EMBL/GenBank/DDBJ whole genome shotgun (WGS) entry which is preliminary data.</text>
</comment>
<feature type="compositionally biased region" description="Low complexity" evidence="1">
    <location>
        <begin position="96"/>
        <end position="106"/>
    </location>
</feature>
<proteinExistence type="predicted"/>